<evidence type="ECO:0000256" key="3">
    <source>
        <dbReference type="ARBA" id="ARBA00022475"/>
    </source>
</evidence>
<feature type="transmembrane region" description="Helical" evidence="9">
    <location>
        <begin position="9"/>
        <end position="28"/>
    </location>
</feature>
<comment type="subcellular location">
    <subcellularLocation>
        <location evidence="1">Cell membrane</location>
        <topology evidence="1">Multi-pass membrane protein</topology>
    </subcellularLocation>
</comment>
<feature type="transmembrane region" description="Helical" evidence="9">
    <location>
        <begin position="220"/>
        <end position="242"/>
    </location>
</feature>
<dbReference type="CDD" id="cd06582">
    <property type="entry name" value="TM_PBP1_LivH_like"/>
    <property type="match status" value="1"/>
</dbReference>
<evidence type="ECO:0000256" key="8">
    <source>
        <dbReference type="ARBA" id="ARBA00037998"/>
    </source>
</evidence>
<dbReference type="PANTHER" id="PTHR11795">
    <property type="entry name" value="BRANCHED-CHAIN AMINO ACID TRANSPORT SYSTEM PERMEASE PROTEIN LIVH"/>
    <property type="match status" value="1"/>
</dbReference>
<gene>
    <name evidence="10" type="ORF">SAMN05216274_12315</name>
</gene>
<feature type="transmembrane region" description="Helical" evidence="9">
    <location>
        <begin position="173"/>
        <end position="190"/>
    </location>
</feature>
<feature type="transmembrane region" description="Helical" evidence="9">
    <location>
        <begin position="127"/>
        <end position="147"/>
    </location>
</feature>
<evidence type="ECO:0000256" key="9">
    <source>
        <dbReference type="SAM" id="Phobius"/>
    </source>
</evidence>
<comment type="caution">
    <text evidence="10">The sequence shown here is derived from an EMBL/GenBank/DDBJ whole genome shotgun (WGS) entry which is preliminary data.</text>
</comment>
<evidence type="ECO:0000256" key="1">
    <source>
        <dbReference type="ARBA" id="ARBA00004651"/>
    </source>
</evidence>
<reference evidence="10 11" key="1">
    <citation type="submission" date="2016-10" db="EMBL/GenBank/DDBJ databases">
        <authorList>
            <person name="Varghese N."/>
            <person name="Submissions S."/>
        </authorList>
    </citation>
    <scope>NUCLEOTIDE SEQUENCE [LARGE SCALE GENOMIC DNA]</scope>
    <source>
        <strain evidence="10 11">GMCC 1.11211</strain>
    </source>
</reference>
<organism evidence="10 11">
    <name type="scientific">Cryobacterium levicorallinum</name>
    <dbReference type="NCBI Taxonomy" id="995038"/>
    <lineage>
        <taxon>Bacteria</taxon>
        <taxon>Bacillati</taxon>
        <taxon>Actinomycetota</taxon>
        <taxon>Actinomycetes</taxon>
        <taxon>Micrococcales</taxon>
        <taxon>Microbacteriaceae</taxon>
        <taxon>Cryobacterium</taxon>
    </lineage>
</organism>
<evidence type="ECO:0000256" key="4">
    <source>
        <dbReference type="ARBA" id="ARBA00022692"/>
    </source>
</evidence>
<keyword evidence="6 9" id="KW-1133">Transmembrane helix</keyword>
<keyword evidence="4 9" id="KW-0812">Transmembrane</keyword>
<dbReference type="Pfam" id="PF02653">
    <property type="entry name" value="BPD_transp_2"/>
    <property type="match status" value="1"/>
</dbReference>
<dbReference type="PANTHER" id="PTHR11795:SF445">
    <property type="entry name" value="AMINO ACID ABC TRANSPORTER PERMEASE PROTEIN"/>
    <property type="match status" value="1"/>
</dbReference>
<keyword evidence="2" id="KW-0813">Transport</keyword>
<feature type="transmembrane region" description="Helical" evidence="9">
    <location>
        <begin position="93"/>
        <end position="115"/>
    </location>
</feature>
<evidence type="ECO:0000256" key="6">
    <source>
        <dbReference type="ARBA" id="ARBA00022989"/>
    </source>
</evidence>
<dbReference type="InterPro" id="IPR001851">
    <property type="entry name" value="ABC_transp_permease"/>
</dbReference>
<keyword evidence="11" id="KW-1185">Reference proteome</keyword>
<feature type="transmembrane region" description="Helical" evidence="9">
    <location>
        <begin position="34"/>
        <end position="52"/>
    </location>
</feature>
<sequence length="318" mass="32490">MLTTERGRIVLGLFAITVLGIAAVYLFGGKDSNLVTQTVVTGLLLGGVYVLVSLGLTLIFGVLGIVNFAQGAMLAMAMYLVYFMVSSAGINPYLAVVLSAPIMFGFGWLVQSTLMNRLITDVGHSRPLLVTLGLSLLISNTLLMIFGGRPLNVPSPYAGSVQILGAIADVPRIIAFVGAVIVAGGLIVILRKSPVGLAIRAVAANGTGASLVGVNVKRIYAMTFGLGAASVGVAGGLLAPFTSLVPSAGDQFTTLAFVIVVLGGLGSVPGALVGGIFIGLLQTVGSLFLPGSGPLLLVFGMFVLVLFLRPQGLFGANK</sequence>
<dbReference type="EMBL" id="FOPW01000023">
    <property type="protein sequence ID" value="SFH94373.1"/>
    <property type="molecule type" value="Genomic_DNA"/>
</dbReference>
<proteinExistence type="inferred from homology"/>
<name>A0ABY1EI56_9MICO</name>
<keyword evidence="7 9" id="KW-0472">Membrane</keyword>
<keyword evidence="3" id="KW-1003">Cell membrane</keyword>
<evidence type="ECO:0000256" key="2">
    <source>
        <dbReference type="ARBA" id="ARBA00022448"/>
    </source>
</evidence>
<evidence type="ECO:0000256" key="5">
    <source>
        <dbReference type="ARBA" id="ARBA00022970"/>
    </source>
</evidence>
<protein>
    <submittedName>
        <fullName evidence="10">Branched-chain amino acid transport system permease protein</fullName>
    </submittedName>
</protein>
<feature type="transmembrane region" description="Helical" evidence="9">
    <location>
        <begin position="59"/>
        <end position="81"/>
    </location>
</feature>
<dbReference type="InterPro" id="IPR052157">
    <property type="entry name" value="BCAA_transport_permease"/>
</dbReference>
<feature type="transmembrane region" description="Helical" evidence="9">
    <location>
        <begin position="287"/>
        <end position="308"/>
    </location>
</feature>
<dbReference type="Proteomes" id="UP000199681">
    <property type="component" value="Unassembled WGS sequence"/>
</dbReference>
<evidence type="ECO:0000313" key="11">
    <source>
        <dbReference type="Proteomes" id="UP000199681"/>
    </source>
</evidence>
<feature type="transmembrane region" description="Helical" evidence="9">
    <location>
        <begin position="254"/>
        <end position="281"/>
    </location>
</feature>
<evidence type="ECO:0000256" key="7">
    <source>
        <dbReference type="ARBA" id="ARBA00023136"/>
    </source>
</evidence>
<evidence type="ECO:0000313" key="10">
    <source>
        <dbReference type="EMBL" id="SFH94373.1"/>
    </source>
</evidence>
<comment type="similarity">
    <text evidence="8">Belongs to the binding-protein-dependent transport system permease family. LivHM subfamily.</text>
</comment>
<keyword evidence="5" id="KW-0029">Amino-acid transport</keyword>
<accession>A0ABY1EI56</accession>